<evidence type="ECO:0000256" key="1">
    <source>
        <dbReference type="ARBA" id="ARBA00004123"/>
    </source>
</evidence>
<dbReference type="GO" id="GO:0006384">
    <property type="term" value="P:transcription initiation at RNA polymerase III promoter"/>
    <property type="evidence" value="ECO:0007669"/>
    <property type="project" value="InterPro"/>
</dbReference>
<accession>A0A7U2FIA5</accession>
<feature type="compositionally biased region" description="Basic and acidic residues" evidence="6">
    <location>
        <begin position="1458"/>
        <end position="1489"/>
    </location>
</feature>
<dbReference type="PANTHER" id="PTHR15180:SF1">
    <property type="entry name" value="GENERAL TRANSCRIPTION FACTOR 3C POLYPEPTIDE 1"/>
    <property type="match status" value="1"/>
</dbReference>
<feature type="region of interest" description="Disordered" evidence="6">
    <location>
        <begin position="1530"/>
        <end position="1553"/>
    </location>
</feature>
<dbReference type="InterPro" id="IPR036390">
    <property type="entry name" value="WH_DNA-bd_sf"/>
</dbReference>
<evidence type="ECO:0000256" key="7">
    <source>
        <dbReference type="SAM" id="SignalP"/>
    </source>
</evidence>
<dbReference type="EMBL" id="CP069037">
    <property type="protein sequence ID" value="QRD03655.1"/>
    <property type="molecule type" value="Genomic_DNA"/>
</dbReference>
<keyword evidence="5" id="KW-0539">Nucleus</keyword>
<feature type="compositionally biased region" description="Acidic residues" evidence="6">
    <location>
        <begin position="1728"/>
        <end position="1751"/>
    </location>
</feature>
<keyword evidence="3" id="KW-0238">DNA-binding</keyword>
<comment type="subcellular location">
    <subcellularLocation>
        <location evidence="1">Nucleus</location>
    </subcellularLocation>
</comment>
<feature type="compositionally biased region" description="Acidic residues" evidence="6">
    <location>
        <begin position="2449"/>
        <end position="2469"/>
    </location>
</feature>
<evidence type="ECO:0000256" key="4">
    <source>
        <dbReference type="ARBA" id="ARBA00023163"/>
    </source>
</evidence>
<feature type="compositionally biased region" description="Acidic residues" evidence="6">
    <location>
        <begin position="1130"/>
        <end position="1139"/>
    </location>
</feature>
<feature type="compositionally biased region" description="Polar residues" evidence="6">
    <location>
        <begin position="930"/>
        <end position="957"/>
    </location>
</feature>
<dbReference type="InterPro" id="IPR007309">
    <property type="entry name" value="TFIIIC_Bblock-bd"/>
</dbReference>
<dbReference type="GO" id="GO:0003677">
    <property type="term" value="F:DNA binding"/>
    <property type="evidence" value="ECO:0007669"/>
    <property type="project" value="UniProtKB-KW"/>
</dbReference>
<evidence type="ECO:0000256" key="2">
    <source>
        <dbReference type="ARBA" id="ARBA00022553"/>
    </source>
</evidence>
<organism evidence="10 11">
    <name type="scientific">Phaeosphaeria nodorum (strain SN15 / ATCC MYA-4574 / FGSC 10173)</name>
    <name type="common">Glume blotch fungus</name>
    <name type="synonym">Parastagonospora nodorum</name>
    <dbReference type="NCBI Taxonomy" id="321614"/>
    <lineage>
        <taxon>Eukaryota</taxon>
        <taxon>Fungi</taxon>
        <taxon>Dikarya</taxon>
        <taxon>Ascomycota</taxon>
        <taxon>Pezizomycotina</taxon>
        <taxon>Dothideomycetes</taxon>
        <taxon>Pleosporomycetidae</taxon>
        <taxon>Pleosporales</taxon>
        <taxon>Pleosporineae</taxon>
        <taxon>Phaeosphaeriaceae</taxon>
        <taxon>Parastagonospora</taxon>
    </lineage>
</organism>
<dbReference type="InterPro" id="IPR046488">
    <property type="entry name" value="Sfc3/Tfc3_C"/>
</dbReference>
<feature type="compositionally biased region" description="Basic and acidic residues" evidence="6">
    <location>
        <begin position="1005"/>
        <end position="1015"/>
    </location>
</feature>
<evidence type="ECO:0000259" key="8">
    <source>
        <dbReference type="Pfam" id="PF04182"/>
    </source>
</evidence>
<keyword evidence="11" id="KW-1185">Reference proteome</keyword>
<sequence length="2469" mass="276533">MATGFDALIDFLLSEIALCGTQGASSADFQRFVQKYYSGDTTSSPRNGYAQGPSQSVLGRTFSEKLWQWVTTHSDIRVIHNSQARHYSLTDFIAAERADGDETSLESDDILAFTSPVPQKVSPAQPLLALRAALQQRLSAEGQDAKRQNSSSPPFIHSTLPQREGEMDKQAALVSHVAVRSQPRNTAKSCYFDAAVFDEPTSSTSAPRLFASQNRIWQALTGHSMDLKKVPTMEFALLSLIAAHGPDGITQPDLVHFSGQDKRSVPHRTDELARKGYIVKNPVQAGKARTSLCVHTKFVSQNHFTTSGAVEDAFRPGTFVASSFVPLLYNSFKDAGVVLTRDLRKRMGVPLATWNKRAVHGALIRLDQSGMIRRFQIRKQKSRDLWVTCIQIQREPRPEDLENLGFRRQAPIADTTGEQLQEDDDGETFMRDLEVDMLEDDEDNDGNNQLDGVTRIPPQWTPDRLLSNTFFEFTALGQTSGWDALVLRDRVVGPYWRRPMESHLTRLTDDWERMQPPHLRHLAIIRDTRTSDEKRFVHYVYRTYRHFQQAVRAGEAAWGGVCKPSHKSDGKSGQKKSVNEVTKLDSWGFHGANQKDFVRFNGTATLSDVRSAIAAPRKYGTRWDIPLAKDIGYDRANVATPKIVAKTRPKNVSTGTESLERPLTGDKNHDAEGTEEADDSDEQPPTLSVFRRPKNGKTKRKGSGLVLTPEERVSLGLKPSGRLSKSAANQILAHRRETGDPNSLPDKLVDEPVIRAKAPLMTREERIAENLPLKGRLGLDKENEIREKRGLPKLVEKVRKKRGTKEPTVLTKQQRIMLGFKDHGRLHQWFIDDLRREQENDVPLEESPAVKRYREFLRGDDVKAGTDLVPANHPGQTTPPKGQTPVATKEAQHDMSEVVGQTPQVVTTPGKRKASVLSTTSAKRKRVHTKSNVSRDNAGTTVTSQQADAQHLNNPQLPNESLIEGAVASMEELQPSNHSTPSRQGPALVAQGVGHPAKPVPVPRSTDDSHERQERSLPGLYLYPSAKRKVLRGRPRNAFLAILQTSRLVELPFFTKEQTGGHEPTNIILLGPCRSAPGSGLHICFNKPEASSSSSSCARLPPQSANSLELKETSTAILPGSPARSREEGEGPENLEEQGQDGLYNIDSQARAPSQLFQPPEIAPDMQQEYRAVTPGDELPSTVGPKVNGEKLKPCVVAGWNSLNASTQVTRPSYQSPYAQSYTPASTQQVAAADITRLPTMRMETPDLDLQSSTELPQGVVGQVLEEEDAEIAAFRKAQAKSAAPTAVGSALQFRREIILEIIDRCNGVFPLHGEIGRPFRAMWNLRHGHTSLRVPENSTVHDTLKNMISNPAFGLKRMAFQVKARNAAGRKLRAIVARSNIAPSDPRVMRLAYNMANHSTEKANQFFPEEIRDIFEYETLYIPPPVAPKDESFTLAQLYPEIETSIQENKIRRRKEIAAQKKAEKAAAKKQNKQVEEVMPKRRARAQEQNDPAQNSVREKRTRLASLNDKNKRYRRAPVQVGILEDMEEAASHSEMREPSPTGTDSSDDVPLMTLRPGRVSPISEEITSGDEDAPLRSLEKSDTKILGGFPSFVANMEAVSFTDPIIRLHATTGTYATDFSLIKLSDRLAHINIREATIPEASAEQTISSPTAAILNPLVNFHATTGTFSTFFALFIPDPKSGLITAAKRTPKSSINPKKRVRIHEPASERPGKRLRKPHVSQKEVLDDEFVYSSTEDSDATSSEDEEEEPRPKQKQKQKTRGSVSKRQLGKALPTPTLLERLTGLTGDPNDPIYKDPKARSGPGSGRPWPERKRKQFNQQRKEREYVETLDHADRFKKLSLTLALASSLSNEEGVVDWSIVEKVYARDRLFDLPKAKKLWAWMQAHMSTQLSELLQMLQTNFLEAYEAGRLPAIEDPVTYDWAGLVRWTMRTCAYSEPPLPLYRETIEQFAVDESNYSTMDRVTWYSKRLADTGRTQLQLQLPFVVPIHGPSAQLRSATGSQTKARSWIRANIATPQPIYDAHLAHEKLETMGEGILSSVVGDFVQHEHLKMRKLKRQLPGRNYTFTKKFAKNYKRPFELEDFMVAATVKKELDTAFASEDPKKRFYSISRCEEDGSIMAIMSLVADGKVKLVPQLPPVDNEFGAPLPRLSKWGFCEGDYVHRSIDRNRMFWDTRVVPTLDYTFGNPFQPIPSPAEDWPSLPEPPLPGCHDDDALLPIWSSIDGKRVTWPWWYRILNLVLQPLYLQPGARAADLYSHCPEHTTELFEVQLVLDWLQSIDAVSKTVGDGYRVSLNFWAAFGDVLLDTRDDIFGQHVKRHTKMTTKQQWRDKYNLRYSKMQAQRFQGGIQQSNGQAERLDATMSERIIHNSKAQYRIIQQAMLNPPSEFQAETAENEQAVEPQVKDMADVQASTACNSEQLFTPHMLEDAYPPAADVEMAEAGERGQEEDAEGEQDDIDAEGEVDDDMY</sequence>
<evidence type="ECO:0000256" key="3">
    <source>
        <dbReference type="ARBA" id="ARBA00023125"/>
    </source>
</evidence>
<feature type="signal peptide" evidence="7">
    <location>
        <begin position="1"/>
        <end position="26"/>
    </location>
</feature>
<evidence type="ECO:0000256" key="5">
    <source>
        <dbReference type="ARBA" id="ARBA00023242"/>
    </source>
</evidence>
<dbReference type="OrthoDB" id="5403573at2759"/>
<feature type="region of interest" description="Disordered" evidence="6">
    <location>
        <begin position="644"/>
        <end position="706"/>
    </location>
</feature>
<feature type="region of interest" description="Disordered" evidence="6">
    <location>
        <begin position="1091"/>
        <end position="1139"/>
    </location>
</feature>
<feature type="compositionally biased region" description="Basic residues" evidence="6">
    <location>
        <begin position="691"/>
        <end position="702"/>
    </location>
</feature>
<keyword evidence="4" id="KW-0804">Transcription</keyword>
<dbReference type="Pfam" id="PF04182">
    <property type="entry name" value="B-block_TFIIIC"/>
    <property type="match status" value="1"/>
</dbReference>
<dbReference type="PANTHER" id="PTHR15180">
    <property type="entry name" value="GENERAL TRANSCRIPTION FACTOR 3C POLYPEPTIDE 1"/>
    <property type="match status" value="1"/>
</dbReference>
<feature type="region of interest" description="Disordered" evidence="6">
    <location>
        <begin position="2433"/>
        <end position="2469"/>
    </location>
</feature>
<evidence type="ECO:0000313" key="11">
    <source>
        <dbReference type="Proteomes" id="UP000663193"/>
    </source>
</evidence>
<keyword evidence="2" id="KW-0597">Phosphoprotein</keyword>
<feature type="compositionally biased region" description="Low complexity" evidence="6">
    <location>
        <begin position="874"/>
        <end position="885"/>
    </location>
</feature>
<evidence type="ECO:0008006" key="12">
    <source>
        <dbReference type="Google" id="ProtNLM"/>
    </source>
</evidence>
<feature type="compositionally biased region" description="Basic and acidic residues" evidence="6">
    <location>
        <begin position="1705"/>
        <end position="1714"/>
    </location>
</feature>
<feature type="region of interest" description="Disordered" evidence="6">
    <location>
        <begin position="972"/>
        <end position="1020"/>
    </location>
</feature>
<feature type="compositionally biased region" description="Low complexity" evidence="6">
    <location>
        <begin position="898"/>
        <end position="909"/>
    </location>
</feature>
<dbReference type="GO" id="GO:0000127">
    <property type="term" value="C:transcription factor TFIIIC complex"/>
    <property type="evidence" value="ECO:0007669"/>
    <property type="project" value="InterPro"/>
</dbReference>
<feature type="region of interest" description="Disordered" evidence="6">
    <location>
        <begin position="139"/>
        <end position="161"/>
    </location>
</feature>
<feature type="domain" description="B-block binding subunit of TFIIIC" evidence="8">
    <location>
        <begin position="232"/>
        <end position="300"/>
    </location>
</feature>
<feature type="region of interest" description="Disordered" evidence="6">
    <location>
        <begin position="864"/>
        <end position="957"/>
    </location>
</feature>
<feature type="domain" description="Transcription factor tau subunit sfc3/Tfc3 C-terminal" evidence="9">
    <location>
        <begin position="1837"/>
        <end position="2257"/>
    </location>
</feature>
<feature type="region of interest" description="Disordered" evidence="6">
    <location>
        <begin position="1688"/>
        <end position="1824"/>
    </location>
</feature>
<feature type="compositionally biased region" description="Acidic residues" evidence="6">
    <location>
        <begin position="673"/>
        <end position="682"/>
    </location>
</feature>
<evidence type="ECO:0000313" key="10">
    <source>
        <dbReference type="EMBL" id="QRD03655.1"/>
    </source>
</evidence>
<dbReference type="GO" id="GO:0005634">
    <property type="term" value="C:nucleus"/>
    <property type="evidence" value="ECO:0007669"/>
    <property type="project" value="UniProtKB-SubCell"/>
</dbReference>
<protein>
    <recommendedName>
        <fullName evidence="12">B-block binding subunit of TFIIIC domain-containing protein</fullName>
    </recommendedName>
</protein>
<evidence type="ECO:0000259" key="9">
    <source>
        <dbReference type="Pfam" id="PF20222"/>
    </source>
</evidence>
<keyword evidence="7" id="KW-0732">Signal</keyword>
<dbReference type="Proteomes" id="UP000663193">
    <property type="component" value="Chromosome 15"/>
</dbReference>
<dbReference type="SUPFAM" id="SSF46785">
    <property type="entry name" value="Winged helix' DNA-binding domain"/>
    <property type="match status" value="1"/>
</dbReference>
<feature type="compositionally biased region" description="Basic and acidic residues" evidence="6">
    <location>
        <begin position="658"/>
        <end position="672"/>
    </location>
</feature>
<feature type="compositionally biased region" description="Polar residues" evidence="6">
    <location>
        <begin position="974"/>
        <end position="983"/>
    </location>
</feature>
<proteinExistence type="predicted"/>
<dbReference type="InterPro" id="IPR044210">
    <property type="entry name" value="Tfc3-like"/>
</dbReference>
<gene>
    <name evidence="10" type="ORF">JI435_160530</name>
</gene>
<name>A0A7U2FIA5_PHANO</name>
<dbReference type="VEuPathDB" id="FungiDB:JI435_160530"/>
<feature type="region of interest" description="Disordered" evidence="6">
    <location>
        <begin position="1458"/>
        <end position="1513"/>
    </location>
</feature>
<reference evidence="11" key="1">
    <citation type="journal article" date="2021" name="BMC Genomics">
        <title>Chromosome-level genome assembly and manually-curated proteome of model necrotroph Parastagonospora nodorum Sn15 reveals a genome-wide trove of candidate effector homologs, and redundancy of virulence-related functions within an accessory chromosome.</title>
        <authorList>
            <person name="Bertazzoni S."/>
            <person name="Jones D.A.B."/>
            <person name="Phan H.T."/>
            <person name="Tan K.-C."/>
            <person name="Hane J.K."/>
        </authorList>
    </citation>
    <scope>NUCLEOTIDE SEQUENCE [LARGE SCALE GENOMIC DNA]</scope>
    <source>
        <strain evidence="11">SN15 / ATCC MYA-4574 / FGSC 10173)</strain>
    </source>
</reference>
<feature type="chain" id="PRO_5031052520" description="B-block binding subunit of TFIIIC domain-containing protein" evidence="7">
    <location>
        <begin position="27"/>
        <end position="2469"/>
    </location>
</feature>
<evidence type="ECO:0000256" key="6">
    <source>
        <dbReference type="SAM" id="MobiDB-lite"/>
    </source>
</evidence>
<dbReference type="Pfam" id="PF20222">
    <property type="entry name" value="DUF6581"/>
    <property type="match status" value="1"/>
</dbReference>